<dbReference type="PROSITE" id="PS50109">
    <property type="entry name" value="HIS_KIN"/>
    <property type="match status" value="1"/>
</dbReference>
<keyword evidence="4" id="KW-0597">Phosphoprotein</keyword>
<comment type="catalytic activity">
    <reaction evidence="1">
        <text>ATP + protein L-histidine = ADP + protein N-phospho-L-histidine.</text>
        <dbReference type="EC" id="2.7.13.3"/>
    </reaction>
</comment>
<evidence type="ECO:0000313" key="14">
    <source>
        <dbReference type="EMBL" id="NIZ62474.1"/>
    </source>
</evidence>
<dbReference type="InterPro" id="IPR005467">
    <property type="entry name" value="His_kinase_dom"/>
</dbReference>
<evidence type="ECO:0000259" key="13">
    <source>
        <dbReference type="PROSITE" id="PS50885"/>
    </source>
</evidence>
<dbReference type="SMART" id="SM00387">
    <property type="entry name" value="HATPase_c"/>
    <property type="match status" value="1"/>
</dbReference>
<accession>A0ABX0WA07</accession>
<dbReference type="Proteomes" id="UP001429564">
    <property type="component" value="Unassembled WGS sequence"/>
</dbReference>
<dbReference type="InterPro" id="IPR003661">
    <property type="entry name" value="HisK_dim/P_dom"/>
</dbReference>
<dbReference type="PANTHER" id="PTHR45436:SF5">
    <property type="entry name" value="SENSOR HISTIDINE KINASE TRCS"/>
    <property type="match status" value="1"/>
</dbReference>
<dbReference type="InterPro" id="IPR050428">
    <property type="entry name" value="TCS_sensor_his_kinase"/>
</dbReference>
<evidence type="ECO:0000256" key="5">
    <source>
        <dbReference type="ARBA" id="ARBA00022679"/>
    </source>
</evidence>
<evidence type="ECO:0000256" key="1">
    <source>
        <dbReference type="ARBA" id="ARBA00000085"/>
    </source>
</evidence>
<evidence type="ECO:0000256" key="11">
    <source>
        <dbReference type="SAM" id="Phobius"/>
    </source>
</evidence>
<dbReference type="InterPro" id="IPR036097">
    <property type="entry name" value="HisK_dim/P_sf"/>
</dbReference>
<dbReference type="SUPFAM" id="SSF55874">
    <property type="entry name" value="ATPase domain of HSP90 chaperone/DNA topoisomerase II/histidine kinase"/>
    <property type="match status" value="1"/>
</dbReference>
<name>A0ABX0WA07_9RHOB</name>
<sequence>MRDTGMTHSQNDGDVVLGDDWVAPESIVEREMLAKRARRGLFSLKGSPLTRKIIIFNLIALVILVLGILYLNSSRQSLVLQRAGAVAGEARLIADVFEAQLPTDGSVRLASADGIDVSGTLQKLSLRTGVEVYIFDTSENLIEKTVGESENQVLDQLNGGSSGRTMISDGLSAVWGVAEWISPSGTAQEFESLESQLRTMVPQALSEGTRIQSASDAKGGTVYTAVSPIVQNGQPIGVVAVASPSGEIDAFVRAERERVYQMFVIALLVSVGLSLVLASTIANPLADLAEAAELGRDRDARRVQPGRIRIPDLSARPDEIGRLSRALRGMVKALYSRIDSNEQFAADVAHEIKNPLASLQSAVGTLRIVKREDQRETLLSVIEHDVRRLDRLVSDISNASRLDAELVKEEEEQFDLLEMIGNLNQYLGEDARAKGIDYITDMTEGPIMLSGLEARLAQVFVNLITNAISFCDEGDAIRVWARRRANRVLVVVEDTGPGIPEQALNKIFKRFYSQRPDEHFGNNSGLGLAISKQIVEAHGGVVWAENIRPTEVDMTSEPLGARFVVGLPV</sequence>
<dbReference type="InterPro" id="IPR036890">
    <property type="entry name" value="HATPase_C_sf"/>
</dbReference>
<reference evidence="14 15" key="1">
    <citation type="submission" date="2018-05" db="EMBL/GenBank/DDBJ databases">
        <authorList>
            <person name="Zhang Y.-J."/>
        </authorList>
    </citation>
    <scope>NUCLEOTIDE SEQUENCE [LARGE SCALE GENOMIC DNA]</scope>
    <source>
        <strain evidence="14 15">CY04</strain>
    </source>
</reference>
<keyword evidence="7 14" id="KW-0418">Kinase</keyword>
<dbReference type="InterPro" id="IPR004358">
    <property type="entry name" value="Sig_transdc_His_kin-like_C"/>
</dbReference>
<dbReference type="Pfam" id="PF00512">
    <property type="entry name" value="HisKA"/>
    <property type="match status" value="1"/>
</dbReference>
<dbReference type="Gene3D" id="6.10.340.10">
    <property type="match status" value="1"/>
</dbReference>
<evidence type="ECO:0000256" key="7">
    <source>
        <dbReference type="ARBA" id="ARBA00022777"/>
    </source>
</evidence>
<evidence type="ECO:0000256" key="10">
    <source>
        <dbReference type="ARBA" id="ARBA00023136"/>
    </source>
</evidence>
<dbReference type="SMART" id="SM00388">
    <property type="entry name" value="HisKA"/>
    <property type="match status" value="1"/>
</dbReference>
<comment type="caution">
    <text evidence="14">The sequence shown here is derived from an EMBL/GenBank/DDBJ whole genome shotgun (WGS) entry which is preliminary data.</text>
</comment>
<dbReference type="SUPFAM" id="SSF47384">
    <property type="entry name" value="Homodimeric domain of signal transducing histidine kinase"/>
    <property type="match status" value="1"/>
</dbReference>
<evidence type="ECO:0000259" key="12">
    <source>
        <dbReference type="PROSITE" id="PS50109"/>
    </source>
</evidence>
<organism evidence="14 15">
    <name type="scientific">Parasedimentitalea denitrificans</name>
    <dbReference type="NCBI Taxonomy" id="2211118"/>
    <lineage>
        <taxon>Bacteria</taxon>
        <taxon>Pseudomonadati</taxon>
        <taxon>Pseudomonadota</taxon>
        <taxon>Alphaproteobacteria</taxon>
        <taxon>Rhodobacterales</taxon>
        <taxon>Paracoccaceae</taxon>
        <taxon>Parasedimentitalea</taxon>
    </lineage>
</organism>
<dbReference type="EMBL" id="QHLQ01000018">
    <property type="protein sequence ID" value="NIZ62474.1"/>
    <property type="molecule type" value="Genomic_DNA"/>
</dbReference>
<evidence type="ECO:0000256" key="2">
    <source>
        <dbReference type="ARBA" id="ARBA00004370"/>
    </source>
</evidence>
<evidence type="ECO:0000256" key="8">
    <source>
        <dbReference type="ARBA" id="ARBA00022989"/>
    </source>
</evidence>
<proteinExistence type="predicted"/>
<dbReference type="Pfam" id="PF02518">
    <property type="entry name" value="HATPase_c"/>
    <property type="match status" value="1"/>
</dbReference>
<evidence type="ECO:0000256" key="6">
    <source>
        <dbReference type="ARBA" id="ARBA00022692"/>
    </source>
</evidence>
<keyword evidence="10 11" id="KW-0472">Membrane</keyword>
<comment type="subcellular location">
    <subcellularLocation>
        <location evidence="2">Membrane</location>
    </subcellularLocation>
</comment>
<dbReference type="Pfam" id="PF00672">
    <property type="entry name" value="HAMP"/>
    <property type="match status" value="1"/>
</dbReference>
<feature type="transmembrane region" description="Helical" evidence="11">
    <location>
        <begin position="263"/>
        <end position="282"/>
    </location>
</feature>
<dbReference type="CDD" id="cd00082">
    <property type="entry name" value="HisKA"/>
    <property type="match status" value="1"/>
</dbReference>
<feature type="transmembrane region" description="Helical" evidence="11">
    <location>
        <begin position="53"/>
        <end position="72"/>
    </location>
</feature>
<dbReference type="RefSeq" id="WP_167685100.1">
    <property type="nucleotide sequence ID" value="NZ_QHLQ01000018.1"/>
</dbReference>
<dbReference type="PANTHER" id="PTHR45436">
    <property type="entry name" value="SENSOR HISTIDINE KINASE YKOH"/>
    <property type="match status" value="1"/>
</dbReference>
<keyword evidence="15" id="KW-1185">Reference proteome</keyword>
<dbReference type="InterPro" id="IPR025908">
    <property type="entry name" value="Sensor_TM1"/>
</dbReference>
<protein>
    <recommendedName>
        <fullName evidence="3">histidine kinase</fullName>
        <ecNumber evidence="3">2.7.13.3</ecNumber>
    </recommendedName>
</protein>
<dbReference type="EC" id="2.7.13.3" evidence="3"/>
<keyword evidence="8 11" id="KW-1133">Transmembrane helix</keyword>
<dbReference type="PROSITE" id="PS50885">
    <property type="entry name" value="HAMP"/>
    <property type="match status" value="1"/>
</dbReference>
<dbReference type="GO" id="GO:0016301">
    <property type="term" value="F:kinase activity"/>
    <property type="evidence" value="ECO:0007669"/>
    <property type="project" value="UniProtKB-KW"/>
</dbReference>
<keyword evidence="5" id="KW-0808">Transferase</keyword>
<evidence type="ECO:0000256" key="9">
    <source>
        <dbReference type="ARBA" id="ARBA00023012"/>
    </source>
</evidence>
<dbReference type="CDD" id="cd06225">
    <property type="entry name" value="HAMP"/>
    <property type="match status" value="1"/>
</dbReference>
<feature type="domain" description="Histidine kinase" evidence="12">
    <location>
        <begin position="347"/>
        <end position="569"/>
    </location>
</feature>
<evidence type="ECO:0000256" key="4">
    <source>
        <dbReference type="ARBA" id="ARBA00022553"/>
    </source>
</evidence>
<dbReference type="InterPro" id="IPR003660">
    <property type="entry name" value="HAMP_dom"/>
</dbReference>
<gene>
    <name evidence="14" type="ORF">DL239_15995</name>
</gene>
<dbReference type="Gene3D" id="3.30.565.10">
    <property type="entry name" value="Histidine kinase-like ATPase, C-terminal domain"/>
    <property type="match status" value="1"/>
</dbReference>
<dbReference type="InterPro" id="IPR003594">
    <property type="entry name" value="HATPase_dom"/>
</dbReference>
<dbReference type="Pfam" id="PF13755">
    <property type="entry name" value="Sensor_TM1"/>
    <property type="match status" value="1"/>
</dbReference>
<feature type="domain" description="HAMP" evidence="13">
    <location>
        <begin position="279"/>
        <end position="339"/>
    </location>
</feature>
<keyword evidence="9" id="KW-0902">Two-component regulatory system</keyword>
<evidence type="ECO:0000256" key="3">
    <source>
        <dbReference type="ARBA" id="ARBA00012438"/>
    </source>
</evidence>
<dbReference type="Gene3D" id="1.10.287.130">
    <property type="match status" value="1"/>
</dbReference>
<dbReference type="PRINTS" id="PR00344">
    <property type="entry name" value="BCTRLSENSOR"/>
</dbReference>
<keyword evidence="6 11" id="KW-0812">Transmembrane</keyword>
<evidence type="ECO:0000313" key="15">
    <source>
        <dbReference type="Proteomes" id="UP001429564"/>
    </source>
</evidence>